<dbReference type="PRINTS" id="PR00145">
    <property type="entry name" value="ARGSUCLYASE"/>
</dbReference>
<dbReference type="FunFam" id="1.20.200.10:FF:000015">
    <property type="entry name" value="argininosuccinate lyase isoform X2"/>
    <property type="match status" value="1"/>
</dbReference>
<evidence type="ECO:0000256" key="1">
    <source>
        <dbReference type="ARBA" id="ARBA00000985"/>
    </source>
</evidence>
<evidence type="ECO:0000313" key="9">
    <source>
        <dbReference type="Proteomes" id="UP000253562"/>
    </source>
</evidence>
<dbReference type="Gene3D" id="1.10.275.10">
    <property type="entry name" value="Fumarase/aspartase (N-terminal domain)"/>
    <property type="match status" value="1"/>
</dbReference>
<dbReference type="InterPro" id="IPR020557">
    <property type="entry name" value="Fumarate_lyase_CS"/>
</dbReference>
<dbReference type="AlphaFoldDB" id="A0A368KMQ1"/>
<dbReference type="FunFam" id="1.10.275.10:FF:000002">
    <property type="entry name" value="Argininosuccinate lyase"/>
    <property type="match status" value="1"/>
</dbReference>
<dbReference type="InterPro" id="IPR022761">
    <property type="entry name" value="Fumarate_lyase_N"/>
</dbReference>
<comment type="similarity">
    <text evidence="5">Belongs to the lyase 1 family. Argininosuccinate lyase subfamily.</text>
</comment>
<comment type="pathway">
    <text evidence="2 5">Amino-acid biosynthesis; L-arginine biosynthesis; L-arginine from L-ornithine and carbamoyl phosphate: step 3/3.</text>
</comment>
<dbReference type="Pfam" id="PF14698">
    <property type="entry name" value="ASL_C2"/>
    <property type="match status" value="1"/>
</dbReference>
<keyword evidence="5 8" id="KW-0456">Lyase</keyword>
<dbReference type="SUPFAM" id="SSF48557">
    <property type="entry name" value="L-aspartase-like"/>
    <property type="match status" value="1"/>
</dbReference>
<evidence type="ECO:0000259" key="6">
    <source>
        <dbReference type="Pfam" id="PF00206"/>
    </source>
</evidence>
<evidence type="ECO:0000256" key="5">
    <source>
        <dbReference type="HAMAP-Rule" id="MF_00006"/>
    </source>
</evidence>
<dbReference type="Pfam" id="PF00206">
    <property type="entry name" value="Lyase_1"/>
    <property type="match status" value="1"/>
</dbReference>
<dbReference type="GO" id="GO:0042450">
    <property type="term" value="P:L-arginine biosynthetic process via ornithine"/>
    <property type="evidence" value="ECO:0007669"/>
    <property type="project" value="UniProtKB-UniRule"/>
</dbReference>
<dbReference type="Gene3D" id="1.20.200.10">
    <property type="entry name" value="Fumarase/aspartase (Central domain)"/>
    <property type="match status" value="1"/>
</dbReference>
<comment type="catalytic activity">
    <reaction evidence="1 5">
        <text>2-(N(omega)-L-arginino)succinate = fumarate + L-arginine</text>
        <dbReference type="Rhea" id="RHEA:24020"/>
        <dbReference type="ChEBI" id="CHEBI:29806"/>
        <dbReference type="ChEBI" id="CHEBI:32682"/>
        <dbReference type="ChEBI" id="CHEBI:57472"/>
        <dbReference type="EC" id="4.3.2.1"/>
    </reaction>
</comment>
<dbReference type="InterPro" id="IPR024083">
    <property type="entry name" value="Fumarase/histidase_N"/>
</dbReference>
<dbReference type="UniPathway" id="UPA00068">
    <property type="reaction ID" value="UER00114"/>
</dbReference>
<organism evidence="8 9">
    <name type="scientific">Bremerella cremea</name>
    <dbReference type="NCBI Taxonomy" id="1031537"/>
    <lineage>
        <taxon>Bacteria</taxon>
        <taxon>Pseudomonadati</taxon>
        <taxon>Planctomycetota</taxon>
        <taxon>Planctomycetia</taxon>
        <taxon>Pirellulales</taxon>
        <taxon>Pirellulaceae</taxon>
        <taxon>Bremerella</taxon>
    </lineage>
</organism>
<evidence type="ECO:0000256" key="4">
    <source>
        <dbReference type="ARBA" id="ARBA00022571"/>
    </source>
</evidence>
<evidence type="ECO:0000313" key="8">
    <source>
        <dbReference type="EMBL" id="RCS40615.1"/>
    </source>
</evidence>
<dbReference type="HAMAP" id="MF_00006">
    <property type="entry name" value="Arg_succ_lyase"/>
    <property type="match status" value="1"/>
</dbReference>
<reference evidence="8 9" key="1">
    <citation type="submission" date="2018-07" db="EMBL/GenBank/DDBJ databases">
        <title>Comparative genomes isolates from brazilian mangrove.</title>
        <authorList>
            <person name="De Araujo J.E."/>
            <person name="Taketani R.G."/>
            <person name="Silva M.C.P."/>
            <person name="Lourenco M.V."/>
            <person name="Oliveira V.M."/>
            <person name="Andreote F.D."/>
        </authorList>
    </citation>
    <scope>NUCLEOTIDE SEQUENCE [LARGE SCALE GENOMIC DNA]</scope>
    <source>
        <strain evidence="8 9">HEX PRIS-MGV</strain>
    </source>
</reference>
<keyword evidence="5" id="KW-0028">Amino-acid biosynthesis</keyword>
<feature type="domain" description="Argininosuccinate lyase C-terminal" evidence="7">
    <location>
        <begin position="367"/>
        <end position="435"/>
    </location>
</feature>
<accession>A0A368KMQ1</accession>
<dbReference type="RefSeq" id="WP_114373453.1">
    <property type="nucleotide sequence ID" value="NZ_QPEX01000046.1"/>
</dbReference>
<dbReference type="InterPro" id="IPR008948">
    <property type="entry name" value="L-Aspartase-like"/>
</dbReference>
<protein>
    <recommendedName>
        <fullName evidence="3 5">Argininosuccinate lyase</fullName>
        <shortName evidence="5">ASAL</shortName>
        <ecNumber evidence="3 5">4.3.2.1</ecNumber>
    </recommendedName>
    <alternativeName>
        <fullName evidence="5">Arginosuccinase</fullName>
    </alternativeName>
</protein>
<evidence type="ECO:0000259" key="7">
    <source>
        <dbReference type="Pfam" id="PF14698"/>
    </source>
</evidence>
<dbReference type="InterPro" id="IPR009049">
    <property type="entry name" value="Argininosuccinate_lyase"/>
</dbReference>
<dbReference type="Gene3D" id="1.10.40.30">
    <property type="entry name" value="Fumarase/aspartase (C-terminal domain)"/>
    <property type="match status" value="1"/>
</dbReference>
<dbReference type="GO" id="GO:0004056">
    <property type="term" value="F:argininosuccinate lyase activity"/>
    <property type="evidence" value="ECO:0007669"/>
    <property type="project" value="UniProtKB-UniRule"/>
</dbReference>
<evidence type="ECO:0000256" key="2">
    <source>
        <dbReference type="ARBA" id="ARBA00004941"/>
    </source>
</evidence>
<keyword evidence="4 5" id="KW-0055">Arginine biosynthesis</keyword>
<comment type="caution">
    <text evidence="8">The sequence shown here is derived from an EMBL/GenBank/DDBJ whole genome shotgun (WGS) entry which is preliminary data.</text>
</comment>
<dbReference type="EC" id="4.3.2.1" evidence="3 5"/>
<dbReference type="NCBIfam" id="TIGR00838">
    <property type="entry name" value="argH"/>
    <property type="match status" value="1"/>
</dbReference>
<dbReference type="InterPro" id="IPR000362">
    <property type="entry name" value="Fumarate_lyase_fam"/>
</dbReference>
<keyword evidence="5" id="KW-0963">Cytoplasm</keyword>
<proteinExistence type="inferred from homology"/>
<dbReference type="CDD" id="cd01359">
    <property type="entry name" value="Argininosuccinate_lyase"/>
    <property type="match status" value="1"/>
</dbReference>
<dbReference type="PANTHER" id="PTHR43814:SF1">
    <property type="entry name" value="ARGININOSUCCINATE LYASE"/>
    <property type="match status" value="1"/>
</dbReference>
<feature type="domain" description="Fumarate lyase N-terminal" evidence="6">
    <location>
        <begin position="12"/>
        <end position="304"/>
    </location>
</feature>
<comment type="subcellular location">
    <subcellularLocation>
        <location evidence="5">Cytoplasm</location>
    </subcellularLocation>
</comment>
<dbReference type="PRINTS" id="PR00149">
    <property type="entry name" value="FUMRATELYASE"/>
</dbReference>
<dbReference type="PANTHER" id="PTHR43814">
    <property type="entry name" value="ARGININOSUCCINATE LYASE"/>
    <property type="match status" value="1"/>
</dbReference>
<dbReference type="Proteomes" id="UP000253562">
    <property type="component" value="Unassembled WGS sequence"/>
</dbReference>
<dbReference type="GO" id="GO:0005829">
    <property type="term" value="C:cytosol"/>
    <property type="evidence" value="ECO:0007669"/>
    <property type="project" value="TreeGrafter"/>
</dbReference>
<dbReference type="InterPro" id="IPR029419">
    <property type="entry name" value="Arg_succ_lyase_C"/>
</dbReference>
<name>A0A368KMQ1_9BACT</name>
<dbReference type="EMBL" id="QPEX01000046">
    <property type="protein sequence ID" value="RCS40615.1"/>
    <property type="molecule type" value="Genomic_DNA"/>
</dbReference>
<dbReference type="PROSITE" id="PS00163">
    <property type="entry name" value="FUMARATE_LYASES"/>
    <property type="match status" value="1"/>
</dbReference>
<evidence type="ECO:0000256" key="3">
    <source>
        <dbReference type="ARBA" id="ARBA00012338"/>
    </source>
</evidence>
<gene>
    <name evidence="5 8" type="primary">argH</name>
    <name evidence="8" type="ORF">DTL42_24915</name>
</gene>
<sequence length="462" mass="51397">MSRNSPSQSGVFNSAVDTRVEKFTESISFDHRLYAQDIRGSIAHAQMLADVGVLTTEEASQITTALSLIKGEIDNGDFQFDEKLEDVHMNIESALVDRLGDVGRKLHTGRSRNDQVATDARLWVRDAIDETDRLLKQLQVAFVGRCDADIDIILPAYTHMQRAQPVLAPHYWLAYAEKLQRDRERLADCRRRVNVCSLGTAALAGTTIPIDRENVAQRLGFEGVAANSIDVSSDRDFVVEYAFCLTMIAEHLSVWADEWVLWSSVEFKFIQIPQQFCTGSSIMPQKINPDVCELIRGKSARVIGNLQALLVLIKGLPLAYNRDLQEDKERLFDSVDTVHLSLDLAASIVAGAKLNTESINSRLEDGFLDATTLMEYLIGKGTPQRTAHHQIGSLVATAMDKRCRLAELPLADFKAVNDSLDETVYDVLGVAKAVAAFRSYGSTSPEEVKKQVVRWKEQLELG</sequence>
<dbReference type="OrthoDB" id="9769623at2"/>